<feature type="compositionally biased region" description="Polar residues" evidence="1">
    <location>
        <begin position="129"/>
        <end position="154"/>
    </location>
</feature>
<feature type="region of interest" description="Disordered" evidence="1">
    <location>
        <begin position="1"/>
        <end position="21"/>
    </location>
</feature>
<dbReference type="AlphaFoldDB" id="A0A087BKZ8"/>
<feature type="compositionally biased region" description="Polar residues" evidence="1">
    <location>
        <begin position="678"/>
        <end position="690"/>
    </location>
</feature>
<gene>
    <name evidence="4" type="ORF">BMERY_1227</name>
</gene>
<feature type="domain" description="SpaA-like prealbumin fold" evidence="3">
    <location>
        <begin position="984"/>
        <end position="1081"/>
    </location>
</feature>
<evidence type="ECO:0000313" key="4">
    <source>
        <dbReference type="EMBL" id="KFI71698.1"/>
    </source>
</evidence>
<evidence type="ECO:0000313" key="5">
    <source>
        <dbReference type="Proteomes" id="UP000029060"/>
    </source>
</evidence>
<proteinExistence type="predicted"/>
<evidence type="ECO:0000259" key="3">
    <source>
        <dbReference type="Pfam" id="PF17802"/>
    </source>
</evidence>
<dbReference type="Pfam" id="PF17802">
    <property type="entry name" value="SpaA"/>
    <property type="match status" value="1"/>
</dbReference>
<sequence length="1157" mass="125024">MAKLRNTGFGRAENGPRTAGTVRRRSLRTYVGVVITLGMIVGFLAPTCAYAVGNGTVGTAQYDDESVSEVSIQQGGGECRGNAPSSGPIDGTSGVNAVISTNGTNNGAIKEDGASDTPVAGKSEENGGTADSQRNNATGETVNAATNEVASGTQAGEADKKNDDMKTASTVVIDNTKIMLAPRITTAAQANAVNGEVILPPSWDDDMNHIFYDRVLRFLIDQEIKREFRGVDLSDSATLDILSWMTGDDNANNTWDLYSAYDAWRKQKIAAGTFNEKEDRIKLLNGIQHLTNLETITAKNTPRGEGVGLQTFAFPGIDAGASIPDLELTYNNLHIFPSIIFPERQGEILQFAKNPTSYSVTQDMCHHATVTYVRDGEGGKKVKFLGDIYKLCNDNGSANDMDACTVPIFDESADKDKENYNTVNGLTVGSKTQIGFTATAGGNEAADGQLYRQVGYEYIVINADSQHNRDVYSFSYGYHLSVNYLSTVKQSGTTKVLGDFKFKKTSSGNPAVVLKNAEYVLKTTDGKYLTGTHRDDAYWIDTDDNGALVTTTDKSKALRLVTNREGTFTVRGVPGSKDGVDSTCSKRPRPPAGYTPSNSDVHVKVRVAADLVTQVTGGEGAQQTVTADSIKADASDSDEWVHSTRRLTLPRGQANPNANRSQYDYARSGDPMLLRGTDGSTASAQSTRNASDYDGGADLFMKNGGNQVTFSAVASEGATLPEGYQLERQESTLTDGTGTTLLKSSDANALGKVSDYVNDIIDNSKMTKTTDYYNVNTVAIYHDSTSADTLNNFIVSNDGNGDQNVQRDEVKPLQVTFNATKKLLRNGEKQQVKAGEFKFNLEPDAASAAKGATTFSQATVEVGADGTATWSPLTFTADWWKSLSEQARKNPEGVLYTYKMSEVNTGNPRYDYDTTTYSIRLRITEKEEYQYGITNGLTLRVYVNGIEKLHAYSAETDPENVPVVAVRSQTDRDATFTNTEKTTDFEFTKKDGESGDALAGAEFQLYRYDGDCDETCKATPLDRLSPGKWQRIDIQTSGGDGKVKFGGLMEGDYRLLETKTPDGCLKPKGQWNVVIDMSKTEKEQLVITAVTDGAKPPAFETSEEQGLSVVNYHATSVPSTGGRGLMIFTLAGATLVLAGTVITVRRMRDSQEPAATV</sequence>
<reference evidence="4 5" key="1">
    <citation type="submission" date="2014-03" db="EMBL/GenBank/DDBJ databases">
        <title>Genomics of Bifidobacteria.</title>
        <authorList>
            <person name="Ventura M."/>
            <person name="Milani C."/>
            <person name="Lugli G.A."/>
        </authorList>
    </citation>
    <scope>NUCLEOTIDE SEQUENCE [LARGE SCALE GENOMIC DNA]</scope>
    <source>
        <strain evidence="4 5">LMG 11341</strain>
    </source>
</reference>
<dbReference type="InterPro" id="IPR038174">
    <property type="entry name" value="Strep_pil_link_sf"/>
</dbReference>
<dbReference type="eggNOG" id="COG4932">
    <property type="taxonomic scope" value="Bacteria"/>
</dbReference>
<feature type="region of interest" description="Disordered" evidence="1">
    <location>
        <begin position="72"/>
        <end position="163"/>
    </location>
</feature>
<dbReference type="STRING" id="78345.BMERY_1227"/>
<feature type="transmembrane region" description="Helical" evidence="2">
    <location>
        <begin position="1125"/>
        <end position="1144"/>
    </location>
</feature>
<name>A0A087BKZ8_9BIFI</name>
<dbReference type="RefSeq" id="WP_156098185.1">
    <property type="nucleotide sequence ID" value="NZ_JGZC01000001.1"/>
</dbReference>
<keyword evidence="2" id="KW-0812">Transmembrane</keyword>
<feature type="transmembrane region" description="Helical" evidence="2">
    <location>
        <begin position="30"/>
        <end position="52"/>
    </location>
</feature>
<dbReference type="InterPro" id="IPR041033">
    <property type="entry name" value="SpaA_PFL_dom_1"/>
</dbReference>
<dbReference type="Gene3D" id="2.60.40.3050">
    <property type="match status" value="1"/>
</dbReference>
<dbReference type="Gene3D" id="2.60.40.10">
    <property type="entry name" value="Immunoglobulins"/>
    <property type="match status" value="2"/>
</dbReference>
<evidence type="ECO:0000256" key="2">
    <source>
        <dbReference type="SAM" id="Phobius"/>
    </source>
</evidence>
<feature type="region of interest" description="Disordered" evidence="1">
    <location>
        <begin position="667"/>
        <end position="690"/>
    </location>
</feature>
<protein>
    <submittedName>
        <fullName evidence="4">LPXTG-motif cell wall anchor domain protein</fullName>
    </submittedName>
</protein>
<keyword evidence="5" id="KW-1185">Reference proteome</keyword>
<dbReference type="InterPro" id="IPR013783">
    <property type="entry name" value="Ig-like_fold"/>
</dbReference>
<feature type="compositionally biased region" description="Polar residues" evidence="1">
    <location>
        <begin position="93"/>
        <end position="107"/>
    </location>
</feature>
<accession>A0A087BKZ8</accession>
<dbReference type="Proteomes" id="UP000029060">
    <property type="component" value="Unassembled WGS sequence"/>
</dbReference>
<keyword evidence="2" id="KW-1133">Transmembrane helix</keyword>
<dbReference type="GO" id="GO:0005975">
    <property type="term" value="P:carbohydrate metabolic process"/>
    <property type="evidence" value="ECO:0007669"/>
    <property type="project" value="UniProtKB-ARBA"/>
</dbReference>
<feature type="region of interest" description="Disordered" evidence="1">
    <location>
        <begin position="572"/>
        <end position="598"/>
    </location>
</feature>
<keyword evidence="2" id="KW-0472">Membrane</keyword>
<dbReference type="EMBL" id="JGZC01000001">
    <property type="protein sequence ID" value="KFI71698.1"/>
    <property type="molecule type" value="Genomic_DNA"/>
</dbReference>
<dbReference type="OrthoDB" id="3221978at2"/>
<organism evidence="4 5">
    <name type="scientific">Bifidobacterium merycicum</name>
    <dbReference type="NCBI Taxonomy" id="78345"/>
    <lineage>
        <taxon>Bacteria</taxon>
        <taxon>Bacillati</taxon>
        <taxon>Actinomycetota</taxon>
        <taxon>Actinomycetes</taxon>
        <taxon>Bifidobacteriales</taxon>
        <taxon>Bifidobacteriaceae</taxon>
        <taxon>Bifidobacterium</taxon>
    </lineage>
</organism>
<comment type="caution">
    <text evidence="4">The sequence shown here is derived from an EMBL/GenBank/DDBJ whole genome shotgun (WGS) entry which is preliminary data.</text>
</comment>
<evidence type="ECO:0000256" key="1">
    <source>
        <dbReference type="SAM" id="MobiDB-lite"/>
    </source>
</evidence>